<evidence type="ECO:0000313" key="2">
    <source>
        <dbReference type="EMBL" id="BAB12298.1"/>
    </source>
</evidence>
<name>Q9GMQ7_MACFA</name>
<protein>
    <submittedName>
        <fullName evidence="2">Uncharacterized protein</fullName>
    </submittedName>
</protein>
<reference evidence="2" key="1">
    <citation type="submission" date="2000-08" db="EMBL/GenBank/DDBJ databases">
        <title>Isolation of full-length cDNA clones from macaque brain cDNA libraries.</title>
        <authorList>
            <person name="Osada N."/>
            <person name="Hida M."/>
            <person name="Kusuda J."/>
            <person name="Tanuma R."/>
            <person name="Iseki K."/>
            <person name="Hirai M."/>
            <person name="Terao K."/>
            <person name="Suzuki Y."/>
            <person name="Sugano S."/>
            <person name="Hashimoto K."/>
        </authorList>
    </citation>
    <scope>NUCLEOTIDE SEQUENCE</scope>
    <source>
        <tissue evidence="2">Brain parietal lobe</tissue>
    </source>
</reference>
<accession>Q9GMQ7</accession>
<evidence type="ECO:0000256" key="1">
    <source>
        <dbReference type="SAM" id="Phobius"/>
    </source>
</evidence>
<proteinExistence type="evidence at transcript level"/>
<dbReference type="EMBL" id="AB047877">
    <property type="protein sequence ID" value="BAB12298.1"/>
    <property type="molecule type" value="mRNA"/>
</dbReference>
<organism evidence="2">
    <name type="scientific">Macaca fascicularis</name>
    <name type="common">Crab-eating macaque</name>
    <name type="synonym">Cynomolgus monkey</name>
    <dbReference type="NCBI Taxonomy" id="9541"/>
    <lineage>
        <taxon>Eukaryota</taxon>
        <taxon>Metazoa</taxon>
        <taxon>Chordata</taxon>
        <taxon>Craniata</taxon>
        <taxon>Vertebrata</taxon>
        <taxon>Euteleostomi</taxon>
        <taxon>Mammalia</taxon>
        <taxon>Eutheria</taxon>
        <taxon>Euarchontoglires</taxon>
        <taxon>Primates</taxon>
        <taxon>Haplorrhini</taxon>
        <taxon>Catarrhini</taxon>
        <taxon>Cercopithecidae</taxon>
        <taxon>Cercopithecinae</taxon>
        <taxon>Macaca</taxon>
    </lineage>
</organism>
<feature type="transmembrane region" description="Helical" evidence="1">
    <location>
        <begin position="20"/>
        <end position="37"/>
    </location>
</feature>
<dbReference type="AlphaFoldDB" id="Q9GMQ7"/>
<sequence length="97" mass="11122">MLHNSTAVPPYLPGFIFNYYFMQSLCFSGMDVFSYPLRDTSYTFLSMCLFHTFLCLEYPSLPSSFCFLRGCVVCLRKASLFAQIAQELERTEAPGQN</sequence>
<keyword evidence="1" id="KW-1133">Transmembrane helix</keyword>
<keyword evidence="1" id="KW-0472">Membrane</keyword>
<keyword evidence="1" id="KW-0812">Transmembrane</keyword>